<dbReference type="Pfam" id="PF00072">
    <property type="entry name" value="Response_reg"/>
    <property type="match status" value="1"/>
</dbReference>
<reference evidence="3 4" key="1">
    <citation type="submission" date="2019-03" db="EMBL/GenBank/DDBJ databases">
        <authorList>
            <person name="Kim M.K.M."/>
        </authorList>
    </citation>
    <scope>NUCLEOTIDE SEQUENCE [LARGE SCALE GENOMIC DNA]</scope>
    <source>
        <strain evidence="3 4">17J68-12</strain>
    </source>
</reference>
<dbReference type="Gene3D" id="3.40.50.2300">
    <property type="match status" value="1"/>
</dbReference>
<dbReference type="OrthoDB" id="7631574at2"/>
<sequence>MPYKQALRILLVDDDATDRELFSEALQLVAPQHQLIEAGNGQEALALLEGGAALPDLVLLDLNMPVKDGREALLDIRRNPALRCLPVCILSTSSAHFDVERAYADGASLFLVKPLEYAQLKGLIETLSTLFTRFAVLP</sequence>
<proteinExistence type="predicted"/>
<evidence type="ECO:0000313" key="4">
    <source>
        <dbReference type="Proteomes" id="UP000295334"/>
    </source>
</evidence>
<dbReference type="PANTHER" id="PTHR44520">
    <property type="entry name" value="RESPONSE REGULATOR RCP1-RELATED"/>
    <property type="match status" value="1"/>
</dbReference>
<evidence type="ECO:0000256" key="1">
    <source>
        <dbReference type="PROSITE-ProRule" id="PRU00169"/>
    </source>
</evidence>
<dbReference type="RefSeq" id="WP_131449441.1">
    <property type="nucleotide sequence ID" value="NZ_SJZI01000042.1"/>
</dbReference>
<comment type="caution">
    <text evidence="3">The sequence shown here is derived from an EMBL/GenBank/DDBJ whole genome shotgun (WGS) entry which is preliminary data.</text>
</comment>
<dbReference type="AlphaFoldDB" id="A0A4R1BBR9"/>
<name>A0A4R1BBR9_9BACT</name>
<dbReference type="SMART" id="SM00448">
    <property type="entry name" value="REC"/>
    <property type="match status" value="1"/>
</dbReference>
<dbReference type="InterPro" id="IPR052893">
    <property type="entry name" value="TCS_response_regulator"/>
</dbReference>
<gene>
    <name evidence="3" type="ORF">EPD60_10695</name>
</gene>
<dbReference type="SUPFAM" id="SSF52172">
    <property type="entry name" value="CheY-like"/>
    <property type="match status" value="1"/>
</dbReference>
<dbReference type="GO" id="GO:0000160">
    <property type="term" value="P:phosphorelay signal transduction system"/>
    <property type="evidence" value="ECO:0007669"/>
    <property type="project" value="InterPro"/>
</dbReference>
<feature type="domain" description="Response regulatory" evidence="2">
    <location>
        <begin position="8"/>
        <end position="128"/>
    </location>
</feature>
<evidence type="ECO:0000259" key="2">
    <source>
        <dbReference type="PROSITE" id="PS50110"/>
    </source>
</evidence>
<dbReference type="PROSITE" id="PS50110">
    <property type="entry name" value="RESPONSE_REGULATORY"/>
    <property type="match status" value="1"/>
</dbReference>
<organism evidence="3 4">
    <name type="scientific">Flaviaesturariibacter flavus</name>
    <dbReference type="NCBI Taxonomy" id="2502780"/>
    <lineage>
        <taxon>Bacteria</taxon>
        <taxon>Pseudomonadati</taxon>
        <taxon>Bacteroidota</taxon>
        <taxon>Chitinophagia</taxon>
        <taxon>Chitinophagales</taxon>
        <taxon>Chitinophagaceae</taxon>
        <taxon>Flaviaestuariibacter</taxon>
    </lineage>
</organism>
<feature type="modified residue" description="4-aspartylphosphate" evidence="1">
    <location>
        <position position="61"/>
    </location>
</feature>
<dbReference type="CDD" id="cd17557">
    <property type="entry name" value="REC_Rcp-like"/>
    <property type="match status" value="1"/>
</dbReference>
<dbReference type="PANTHER" id="PTHR44520:SF2">
    <property type="entry name" value="RESPONSE REGULATOR RCP1"/>
    <property type="match status" value="1"/>
</dbReference>
<keyword evidence="1" id="KW-0597">Phosphoprotein</keyword>
<dbReference type="EMBL" id="SJZI01000042">
    <property type="protein sequence ID" value="TCJ14450.1"/>
    <property type="molecule type" value="Genomic_DNA"/>
</dbReference>
<evidence type="ECO:0000313" key="3">
    <source>
        <dbReference type="EMBL" id="TCJ14450.1"/>
    </source>
</evidence>
<dbReference type="InterPro" id="IPR001789">
    <property type="entry name" value="Sig_transdc_resp-reg_receiver"/>
</dbReference>
<dbReference type="Proteomes" id="UP000295334">
    <property type="component" value="Unassembled WGS sequence"/>
</dbReference>
<dbReference type="InterPro" id="IPR011006">
    <property type="entry name" value="CheY-like_superfamily"/>
</dbReference>
<keyword evidence="4" id="KW-1185">Reference proteome</keyword>
<protein>
    <submittedName>
        <fullName evidence="3">Response regulator</fullName>
    </submittedName>
</protein>
<accession>A0A4R1BBR9</accession>